<dbReference type="SUPFAM" id="SSF53623">
    <property type="entry name" value="MurD-like peptide ligases, catalytic domain"/>
    <property type="match status" value="1"/>
</dbReference>
<evidence type="ECO:0000256" key="4">
    <source>
        <dbReference type="ARBA" id="ARBA00022840"/>
    </source>
</evidence>
<name>A0A3B0JCZ3_DROGU</name>
<accession>A0A3B0JCZ3</accession>
<dbReference type="NCBIfam" id="TIGR01499">
    <property type="entry name" value="folC"/>
    <property type="match status" value="1"/>
</dbReference>
<dbReference type="GO" id="GO:0004326">
    <property type="term" value="F:tetrahydrofolylpolyglutamate synthase activity"/>
    <property type="evidence" value="ECO:0007669"/>
    <property type="project" value="InterPro"/>
</dbReference>
<dbReference type="InterPro" id="IPR001645">
    <property type="entry name" value="Folylpolyglutamate_synth"/>
</dbReference>
<evidence type="ECO:0000313" key="6">
    <source>
        <dbReference type="EMBL" id="SPP77972.1"/>
    </source>
</evidence>
<feature type="compositionally biased region" description="Polar residues" evidence="5">
    <location>
        <begin position="56"/>
        <end position="74"/>
    </location>
</feature>
<dbReference type="GO" id="GO:0005829">
    <property type="term" value="C:cytosol"/>
    <property type="evidence" value="ECO:0007669"/>
    <property type="project" value="TreeGrafter"/>
</dbReference>
<feature type="compositionally biased region" description="Polar residues" evidence="5">
    <location>
        <begin position="115"/>
        <end position="132"/>
    </location>
</feature>
<organism evidence="6 7">
    <name type="scientific">Drosophila guanche</name>
    <name type="common">Fruit fly</name>
    <dbReference type="NCBI Taxonomy" id="7266"/>
    <lineage>
        <taxon>Eukaryota</taxon>
        <taxon>Metazoa</taxon>
        <taxon>Ecdysozoa</taxon>
        <taxon>Arthropoda</taxon>
        <taxon>Hexapoda</taxon>
        <taxon>Insecta</taxon>
        <taxon>Pterygota</taxon>
        <taxon>Neoptera</taxon>
        <taxon>Endopterygota</taxon>
        <taxon>Diptera</taxon>
        <taxon>Brachycera</taxon>
        <taxon>Muscomorpha</taxon>
        <taxon>Ephydroidea</taxon>
        <taxon>Drosophilidae</taxon>
        <taxon>Drosophila</taxon>
        <taxon>Sophophora</taxon>
    </lineage>
</organism>
<proteinExistence type="inferred from homology"/>
<dbReference type="PANTHER" id="PTHR11136:SF5">
    <property type="entry name" value="FOLYLPOLYGLUTAMATE SYNTHASE, MITOCHONDRIAL"/>
    <property type="match status" value="1"/>
</dbReference>
<reference evidence="7" key="1">
    <citation type="submission" date="2018-01" db="EMBL/GenBank/DDBJ databases">
        <authorList>
            <person name="Alioto T."/>
            <person name="Alioto T."/>
        </authorList>
    </citation>
    <scope>NUCLEOTIDE SEQUENCE [LARGE SCALE GENOMIC DNA]</scope>
</reference>
<dbReference type="GO" id="GO:0005739">
    <property type="term" value="C:mitochondrion"/>
    <property type="evidence" value="ECO:0007669"/>
    <property type="project" value="TreeGrafter"/>
</dbReference>
<dbReference type="Proteomes" id="UP000268350">
    <property type="component" value="Unassembled WGS sequence"/>
</dbReference>
<evidence type="ECO:0000256" key="3">
    <source>
        <dbReference type="ARBA" id="ARBA00022741"/>
    </source>
</evidence>
<keyword evidence="3" id="KW-0547">Nucleotide-binding</keyword>
<dbReference type="EMBL" id="OUUW01000003">
    <property type="protein sequence ID" value="SPP77972.1"/>
    <property type="molecule type" value="Genomic_DNA"/>
</dbReference>
<feature type="compositionally biased region" description="Basic and acidic residues" evidence="5">
    <location>
        <begin position="133"/>
        <end position="143"/>
    </location>
</feature>
<keyword evidence="4" id="KW-0067">ATP-binding</keyword>
<evidence type="ECO:0000256" key="5">
    <source>
        <dbReference type="SAM" id="MobiDB-lite"/>
    </source>
</evidence>
<dbReference type="OrthoDB" id="5212574at2759"/>
<feature type="region of interest" description="Disordered" evidence="5">
    <location>
        <begin position="13"/>
        <end position="74"/>
    </location>
</feature>
<dbReference type="GO" id="GO:0005524">
    <property type="term" value="F:ATP binding"/>
    <property type="evidence" value="ECO:0007669"/>
    <property type="project" value="UniProtKB-KW"/>
</dbReference>
<dbReference type="OMA" id="MNRMHGS"/>
<comment type="similarity">
    <text evidence="1">Belongs to the folylpolyglutamate synthase family.</text>
</comment>
<gene>
    <name evidence="6" type="ORF">DGUA_6G010535</name>
</gene>
<protein>
    <submittedName>
        <fullName evidence="6">Blast:Folylpolyglutamate synthase, mitochondrial</fullName>
    </submittedName>
</protein>
<evidence type="ECO:0000256" key="2">
    <source>
        <dbReference type="ARBA" id="ARBA00022598"/>
    </source>
</evidence>
<dbReference type="InterPro" id="IPR036565">
    <property type="entry name" value="Mur-like_cat_sf"/>
</dbReference>
<dbReference type="AlphaFoldDB" id="A0A3B0JCZ3"/>
<dbReference type="STRING" id="7266.A0A3B0JCZ3"/>
<dbReference type="PANTHER" id="PTHR11136">
    <property type="entry name" value="FOLYLPOLYGLUTAMATE SYNTHASE-RELATED"/>
    <property type="match status" value="1"/>
</dbReference>
<sequence>MLSFINTMSKARPPGLKVWQGTARASSKFFKKGLKPNGEKEPKDSENRKKPGNTAYPLSTGNNTANSAVPSFSDQRAKWAKYSTEMQLRAKLAAQGAVKADNPQANIEQKKKPTAGQSNWAQSMQEVSAVSDNETKVSSAEDQRKSWMNRMHGSQKNQAQLLKDLSAKQQAGRELQMKKKQQFTQMENKLKAVGTNQKEDPDAATEKSPERVAYLEAVRQLNIYQAFESVPGRMRTKMSKLQLDPIIEHTLALLSKVGVSKEQLESLPVIQVAGSKGKGITCAIVQHILMAHGIKTGLLCSPHLFYIRERIRISGETLTELQFTELFRKIYPKLAEMDRTPSQSQILTVMGFHAFREAQVEVAIVEVGPGGASDSNNIALHAQTIGISALGWEQGSKLGESMRDIAWAKGEIMKPAATIFTNVSQPECHEVLAQKAKQMGTKMHRVPTFSALTDANPEHKRYLSKANNSVKLNAALGAQLAYDYLRRHKPEFAVGLEPKTTKLTQATMRGIETFEAVGNFQIIKHGMYNVYLDSADSIESMMVCREWFYNITRSRRSTKILLYNKNSDFNAKDLLTILRFNVSFDEAFFVPCPNIFEGEILAEEQWRVMEELQRAKRNARSWRDLCEEAGKKDSSHITISVSAFFDFVQEKYGQQPYGMKRELDVLVTGSRPLVGATINMLGQMQRFH</sequence>
<keyword evidence="7" id="KW-1185">Reference proteome</keyword>
<dbReference type="Gene3D" id="3.40.1190.10">
    <property type="entry name" value="Mur-like, catalytic domain"/>
    <property type="match status" value="1"/>
</dbReference>
<evidence type="ECO:0000313" key="7">
    <source>
        <dbReference type="Proteomes" id="UP000268350"/>
    </source>
</evidence>
<keyword evidence="2" id="KW-0436">Ligase</keyword>
<evidence type="ECO:0000256" key="1">
    <source>
        <dbReference type="ARBA" id="ARBA00008276"/>
    </source>
</evidence>
<feature type="compositionally biased region" description="Basic and acidic residues" evidence="5">
    <location>
        <begin position="37"/>
        <end position="49"/>
    </location>
</feature>
<feature type="region of interest" description="Disordered" evidence="5">
    <location>
        <begin position="95"/>
        <end position="143"/>
    </location>
</feature>